<keyword evidence="2" id="KW-0507">mRNA processing</keyword>
<dbReference type="InterPro" id="IPR011990">
    <property type="entry name" value="TPR-like_helical_dom_sf"/>
</dbReference>
<dbReference type="PANTHER" id="PTHR17204:SF25">
    <property type="entry name" value="RRM DOMAIN-CONTAINING PROTEIN"/>
    <property type="match status" value="1"/>
</dbReference>
<keyword evidence="5" id="KW-0539">Nucleus</keyword>
<evidence type="ECO:0000256" key="2">
    <source>
        <dbReference type="ARBA" id="ARBA00022664"/>
    </source>
</evidence>
<dbReference type="InterPro" id="IPR003107">
    <property type="entry name" value="HAT"/>
</dbReference>
<evidence type="ECO:0000256" key="5">
    <source>
        <dbReference type="ARBA" id="ARBA00023242"/>
    </source>
</evidence>
<dbReference type="EMBL" id="QGNW01001357">
    <property type="protein sequence ID" value="RVW44390.1"/>
    <property type="molecule type" value="Genomic_DNA"/>
</dbReference>
<comment type="subcellular location">
    <subcellularLocation>
        <location evidence="1">Nucleus</location>
    </subcellularLocation>
</comment>
<dbReference type="Proteomes" id="UP000288805">
    <property type="component" value="Unassembled WGS sequence"/>
</dbReference>
<evidence type="ECO:0000256" key="1">
    <source>
        <dbReference type="ARBA" id="ARBA00004123"/>
    </source>
</evidence>
<sequence>MEFGLAIEVEDHALLKDLNYLNFEQSSGDPARVQILYERAITEFPVSRDLWLDYTHYLDKTLKVANVVRDVYSKAVKNCPWVGELWVQYLLSLERAHASERDISTVCFT</sequence>
<dbReference type="SUPFAM" id="SSF48452">
    <property type="entry name" value="TPR-like"/>
    <property type="match status" value="1"/>
</dbReference>
<dbReference type="GO" id="GO:0006397">
    <property type="term" value="P:mRNA processing"/>
    <property type="evidence" value="ECO:0007669"/>
    <property type="project" value="UniProtKB-KW"/>
</dbReference>
<evidence type="ECO:0000313" key="6">
    <source>
        <dbReference type="EMBL" id="RVW44390.1"/>
    </source>
</evidence>
<protein>
    <submittedName>
        <fullName evidence="6">Squamous cell carcinoma antigen recognized by T-cells 3</fullName>
    </submittedName>
</protein>
<accession>A0A438E9W7</accession>
<dbReference type="InterPro" id="IPR059164">
    <property type="entry name" value="HAT_PRP39_C"/>
</dbReference>
<evidence type="ECO:0000256" key="3">
    <source>
        <dbReference type="ARBA" id="ARBA00022737"/>
    </source>
</evidence>
<organism evidence="6 7">
    <name type="scientific">Vitis vinifera</name>
    <name type="common">Grape</name>
    <dbReference type="NCBI Taxonomy" id="29760"/>
    <lineage>
        <taxon>Eukaryota</taxon>
        <taxon>Viridiplantae</taxon>
        <taxon>Streptophyta</taxon>
        <taxon>Embryophyta</taxon>
        <taxon>Tracheophyta</taxon>
        <taxon>Spermatophyta</taxon>
        <taxon>Magnoliopsida</taxon>
        <taxon>eudicotyledons</taxon>
        <taxon>Gunneridae</taxon>
        <taxon>Pentapetalae</taxon>
        <taxon>rosids</taxon>
        <taxon>Vitales</taxon>
        <taxon>Vitaceae</taxon>
        <taxon>Viteae</taxon>
        <taxon>Vitis</taxon>
    </lineage>
</organism>
<dbReference type="Pfam" id="PF23241">
    <property type="entry name" value="HAT_PRP39_C"/>
    <property type="match status" value="1"/>
</dbReference>
<evidence type="ECO:0000313" key="7">
    <source>
        <dbReference type="Proteomes" id="UP000288805"/>
    </source>
</evidence>
<reference evidence="6 7" key="1">
    <citation type="journal article" date="2018" name="PLoS Genet.">
        <title>Population sequencing reveals clonal diversity and ancestral inbreeding in the grapevine cultivar Chardonnay.</title>
        <authorList>
            <person name="Roach M.J."/>
            <person name="Johnson D.L."/>
            <person name="Bohlmann J."/>
            <person name="van Vuuren H.J."/>
            <person name="Jones S.J."/>
            <person name="Pretorius I.S."/>
            <person name="Schmidt S.A."/>
            <person name="Borneman A.R."/>
        </authorList>
    </citation>
    <scope>NUCLEOTIDE SEQUENCE [LARGE SCALE GENOMIC DNA]</scope>
    <source>
        <strain evidence="7">cv. Chardonnay</strain>
        <tissue evidence="6">Leaf</tissue>
    </source>
</reference>
<proteinExistence type="predicted"/>
<evidence type="ECO:0000256" key="4">
    <source>
        <dbReference type="ARBA" id="ARBA00023187"/>
    </source>
</evidence>
<name>A0A438E9W7_VITVI</name>
<dbReference type="AlphaFoldDB" id="A0A438E9W7"/>
<dbReference type="GO" id="GO:0008380">
    <property type="term" value="P:RNA splicing"/>
    <property type="evidence" value="ECO:0007669"/>
    <property type="project" value="UniProtKB-KW"/>
</dbReference>
<gene>
    <name evidence="6" type="primary">sart3_2</name>
    <name evidence="6" type="ORF">CK203_071079</name>
</gene>
<dbReference type="SMART" id="SM00386">
    <property type="entry name" value="HAT"/>
    <property type="match status" value="2"/>
</dbReference>
<dbReference type="PANTHER" id="PTHR17204">
    <property type="entry name" value="PRE-MRNA PROCESSING PROTEIN PRP39-RELATED"/>
    <property type="match status" value="1"/>
</dbReference>
<dbReference type="Gene3D" id="1.25.40.10">
    <property type="entry name" value="Tetratricopeptide repeat domain"/>
    <property type="match status" value="1"/>
</dbReference>
<keyword evidence="3" id="KW-0677">Repeat</keyword>
<dbReference type="GO" id="GO:0005634">
    <property type="term" value="C:nucleus"/>
    <property type="evidence" value="ECO:0007669"/>
    <property type="project" value="UniProtKB-SubCell"/>
</dbReference>
<keyword evidence="4" id="KW-0508">mRNA splicing</keyword>
<comment type="caution">
    <text evidence="6">The sequence shown here is derived from an EMBL/GenBank/DDBJ whole genome shotgun (WGS) entry which is preliminary data.</text>
</comment>